<dbReference type="Pfam" id="PF00072">
    <property type="entry name" value="Response_reg"/>
    <property type="match status" value="1"/>
</dbReference>
<dbReference type="Gene3D" id="1.20.140.160">
    <property type="match status" value="1"/>
</dbReference>
<sequence length="255" mass="27716">MSVLNIMTRPPLGVVRQFSRAVFADRLIGDELMRMTMARVSIDPGSSSSSVVDVMSAFMHSWRMALTERPVKPVLFSDAALIDALPEPPDDKRLLLLMCDVMGLMPAQAAKVIGLEGDPAATLREARQALTIKRQARAVVVEDEPLIAADIRSILERLGVEVAGEASSAEEAVNVTVASKPDIILADYNLDGRETGIDAVLEINESHDCPVVFITGFPDRVLQGDEIEPDFVISKPYTPDNVRAAVVHCLDARRA</sequence>
<dbReference type="InterPro" id="IPR050595">
    <property type="entry name" value="Bact_response_regulator"/>
</dbReference>
<dbReference type="InterPro" id="IPR011006">
    <property type="entry name" value="CheY-like_superfamily"/>
</dbReference>
<dbReference type="Proteomes" id="UP000536835">
    <property type="component" value="Unassembled WGS sequence"/>
</dbReference>
<keyword evidence="5" id="KW-1185">Reference proteome</keyword>
<evidence type="ECO:0000256" key="1">
    <source>
        <dbReference type="ARBA" id="ARBA00022553"/>
    </source>
</evidence>
<protein>
    <submittedName>
        <fullName evidence="4">Response regulator</fullName>
    </submittedName>
</protein>
<dbReference type="Gene3D" id="3.40.50.2300">
    <property type="match status" value="1"/>
</dbReference>
<reference evidence="4 5" key="1">
    <citation type="submission" date="2020-05" db="EMBL/GenBank/DDBJ databases">
        <title>Parvularcula mediterraneae sp. nov., isolated from polypropylene straw from shallow seawater of the seashore of Laganas in Zakynthos island, Greece.</title>
        <authorList>
            <person name="Szabo I."/>
            <person name="Al-Omari J."/>
            <person name="Rado J."/>
            <person name="Szerdahelyi G.S."/>
        </authorList>
    </citation>
    <scope>NUCLEOTIDE SEQUENCE [LARGE SCALE GENOMIC DNA]</scope>
    <source>
        <strain evidence="4 5">ZS-1/3</strain>
    </source>
</reference>
<dbReference type="PANTHER" id="PTHR44591:SF3">
    <property type="entry name" value="RESPONSE REGULATORY DOMAIN-CONTAINING PROTEIN"/>
    <property type="match status" value="1"/>
</dbReference>
<organism evidence="4 5">
    <name type="scientific">Parvularcula mediterranea</name>
    <dbReference type="NCBI Taxonomy" id="2732508"/>
    <lineage>
        <taxon>Bacteria</taxon>
        <taxon>Pseudomonadati</taxon>
        <taxon>Pseudomonadota</taxon>
        <taxon>Alphaproteobacteria</taxon>
        <taxon>Parvularculales</taxon>
        <taxon>Parvularculaceae</taxon>
        <taxon>Parvularcula</taxon>
    </lineage>
</organism>
<name>A0A7Y3RNJ6_9PROT</name>
<proteinExistence type="predicted"/>
<evidence type="ECO:0000313" key="5">
    <source>
        <dbReference type="Proteomes" id="UP000536835"/>
    </source>
</evidence>
<dbReference type="GO" id="GO:0000160">
    <property type="term" value="P:phosphorelay signal transduction system"/>
    <property type="evidence" value="ECO:0007669"/>
    <property type="project" value="InterPro"/>
</dbReference>
<keyword evidence="1 2" id="KW-0597">Phosphoprotein</keyword>
<dbReference type="PROSITE" id="PS50110">
    <property type="entry name" value="RESPONSE_REGULATORY"/>
    <property type="match status" value="1"/>
</dbReference>
<evidence type="ECO:0000256" key="2">
    <source>
        <dbReference type="PROSITE-ProRule" id="PRU00169"/>
    </source>
</evidence>
<evidence type="ECO:0000313" key="4">
    <source>
        <dbReference type="EMBL" id="NNU17260.1"/>
    </source>
</evidence>
<dbReference type="SUPFAM" id="SSF52172">
    <property type="entry name" value="CheY-like"/>
    <property type="match status" value="1"/>
</dbReference>
<dbReference type="SMART" id="SM00448">
    <property type="entry name" value="REC"/>
    <property type="match status" value="1"/>
</dbReference>
<dbReference type="EMBL" id="JABFCX010000003">
    <property type="protein sequence ID" value="NNU17260.1"/>
    <property type="molecule type" value="Genomic_DNA"/>
</dbReference>
<evidence type="ECO:0000259" key="3">
    <source>
        <dbReference type="PROSITE" id="PS50110"/>
    </source>
</evidence>
<dbReference type="InterPro" id="IPR001789">
    <property type="entry name" value="Sig_transdc_resp-reg_receiver"/>
</dbReference>
<dbReference type="PANTHER" id="PTHR44591">
    <property type="entry name" value="STRESS RESPONSE REGULATOR PROTEIN 1"/>
    <property type="match status" value="1"/>
</dbReference>
<feature type="domain" description="Response regulatory" evidence="3">
    <location>
        <begin position="137"/>
        <end position="250"/>
    </location>
</feature>
<accession>A0A7Y3RNJ6</accession>
<dbReference type="AlphaFoldDB" id="A0A7Y3RNJ6"/>
<feature type="modified residue" description="4-aspartylphosphate" evidence="2">
    <location>
        <position position="187"/>
    </location>
</feature>
<gene>
    <name evidence="4" type="ORF">HK107_13090</name>
</gene>
<comment type="caution">
    <text evidence="4">The sequence shown here is derived from an EMBL/GenBank/DDBJ whole genome shotgun (WGS) entry which is preliminary data.</text>
</comment>